<dbReference type="InterPro" id="IPR013328">
    <property type="entry name" value="6PGD_dom2"/>
</dbReference>
<proteinExistence type="predicted"/>
<dbReference type="InterPro" id="IPR029154">
    <property type="entry name" value="HIBADH-like_NADP-bd"/>
</dbReference>
<evidence type="ECO:0000256" key="1">
    <source>
        <dbReference type="ARBA" id="ARBA00023002"/>
    </source>
</evidence>
<dbReference type="SUPFAM" id="SSF51735">
    <property type="entry name" value="NAD(P)-binding Rossmann-fold domains"/>
    <property type="match status" value="1"/>
</dbReference>
<dbReference type="Proteomes" id="UP000240880">
    <property type="component" value="Unassembled WGS sequence"/>
</dbReference>
<keyword evidence="2" id="KW-0520">NAD</keyword>
<evidence type="ECO:0000256" key="2">
    <source>
        <dbReference type="ARBA" id="ARBA00023027"/>
    </source>
</evidence>
<dbReference type="InterPro" id="IPR008927">
    <property type="entry name" value="6-PGluconate_DH-like_C_sf"/>
</dbReference>
<dbReference type="GO" id="GO:0051287">
    <property type="term" value="F:NAD binding"/>
    <property type="evidence" value="ECO:0007669"/>
    <property type="project" value="InterPro"/>
</dbReference>
<dbReference type="EMBL" id="NEXC01000191">
    <property type="protein sequence ID" value="PSN81674.1"/>
    <property type="molecule type" value="Genomic_DNA"/>
</dbReference>
<dbReference type="PIRSF" id="PIRSF000103">
    <property type="entry name" value="HIBADH"/>
    <property type="match status" value="1"/>
</dbReference>
<accession>A0A2R6A5P3</accession>
<dbReference type="Gene3D" id="1.10.1040.10">
    <property type="entry name" value="N-(1-d-carboxylethyl)-l-norvaline Dehydrogenase, domain 2"/>
    <property type="match status" value="1"/>
</dbReference>
<evidence type="ECO:0000313" key="5">
    <source>
        <dbReference type="EMBL" id="PSN81674.1"/>
    </source>
</evidence>
<dbReference type="Gene3D" id="3.40.50.720">
    <property type="entry name" value="NAD(P)-binding Rossmann-like Domain"/>
    <property type="match status" value="1"/>
</dbReference>
<dbReference type="GO" id="GO:0050661">
    <property type="term" value="F:NADP binding"/>
    <property type="evidence" value="ECO:0007669"/>
    <property type="project" value="InterPro"/>
</dbReference>
<evidence type="ECO:0000313" key="6">
    <source>
        <dbReference type="Proteomes" id="UP000240880"/>
    </source>
</evidence>
<reference evidence="5 6" key="1">
    <citation type="submission" date="2017-04" db="EMBL/GenBank/DDBJ databases">
        <title>Novel microbial lineages endemic to geothermal iron-oxide mats fill important gaps in the evolutionary history of Archaea.</title>
        <authorList>
            <person name="Jay Z.J."/>
            <person name="Beam J.P."/>
            <person name="Dlakic M."/>
            <person name="Rusch D.B."/>
            <person name="Kozubal M.A."/>
            <person name="Inskeep W.P."/>
        </authorList>
    </citation>
    <scope>NUCLEOTIDE SEQUENCE [LARGE SCALE GENOMIC DNA]</scope>
    <source>
        <strain evidence="5">OSP_D</strain>
    </source>
</reference>
<dbReference type="SUPFAM" id="SSF48179">
    <property type="entry name" value="6-phosphogluconate dehydrogenase C-terminal domain-like"/>
    <property type="match status" value="1"/>
</dbReference>
<name>A0A2R6A5P3_9ARCH</name>
<dbReference type="PANTHER" id="PTHR22981">
    <property type="entry name" value="3-HYDROXYISOBUTYRATE DEHYDROGENASE-RELATED"/>
    <property type="match status" value="1"/>
</dbReference>
<dbReference type="GO" id="GO:0016616">
    <property type="term" value="F:oxidoreductase activity, acting on the CH-OH group of donors, NAD or NADP as acceptor"/>
    <property type="evidence" value="ECO:0007669"/>
    <property type="project" value="TreeGrafter"/>
</dbReference>
<dbReference type="AlphaFoldDB" id="A0A2R6A5P3"/>
<feature type="domain" description="3-hydroxyisobutyrate dehydrogenase-like NAD-binding" evidence="4">
    <location>
        <begin position="161"/>
        <end position="282"/>
    </location>
</feature>
<dbReference type="Pfam" id="PF14833">
    <property type="entry name" value="NAD_binding_11"/>
    <property type="match status" value="1"/>
</dbReference>
<feature type="domain" description="6-phosphogluconate dehydrogenase NADP-binding" evidence="3">
    <location>
        <begin position="3"/>
        <end position="158"/>
    </location>
</feature>
<comment type="caution">
    <text evidence="5">The sequence shown here is derived from an EMBL/GenBank/DDBJ whole genome shotgun (WGS) entry which is preliminary data.</text>
</comment>
<evidence type="ECO:0000259" key="4">
    <source>
        <dbReference type="Pfam" id="PF14833"/>
    </source>
</evidence>
<gene>
    <name evidence="5" type="ORF">B9Q01_10780</name>
</gene>
<protein>
    <submittedName>
        <fullName evidence="5">3-hydroxyisobutyrate dehydrogenase</fullName>
    </submittedName>
</protein>
<keyword evidence="1" id="KW-0560">Oxidoreductase</keyword>
<evidence type="ECO:0000259" key="3">
    <source>
        <dbReference type="Pfam" id="PF03446"/>
    </source>
</evidence>
<organism evidence="5 6">
    <name type="scientific">Candidatus Marsarchaeota G1 archaeon OSP_D</name>
    <dbReference type="NCBI Taxonomy" id="1978155"/>
    <lineage>
        <taxon>Archaea</taxon>
        <taxon>Candidatus Marsarchaeota</taxon>
        <taxon>Candidatus Marsarchaeota group 1</taxon>
    </lineage>
</organism>
<dbReference type="InterPro" id="IPR015815">
    <property type="entry name" value="HIBADH-related"/>
</dbReference>
<dbReference type="InterPro" id="IPR006115">
    <property type="entry name" value="6PGDH_NADP-bd"/>
</dbReference>
<sequence>MEKVALIGLGVMGHRIGANLAKSGVLNVIYNRSVEKAKRFSEQFGVKCVEHPNDVLKSADIIITVLSDDDAVSSVIRQFHELKGKTVIEMSTISPTLSVELAREVSEKGGAMLDAPIVGTSLMVEKREITILVGGAPQDFERVKRILELLSRSVVYVGQNGMGLYAKIVTNLVLGSYIASIAEAFSLGLKAGLSAQVIERIFTELSSTRSPASQLKMPKIAKADYSTQFALKHMRKDLEIVQREAQRLKAITPISDLAMQLYRACESLGYSEEDFCSIAELYKRLSQTL</sequence>
<dbReference type="Pfam" id="PF03446">
    <property type="entry name" value="NAD_binding_2"/>
    <property type="match status" value="1"/>
</dbReference>
<dbReference type="InterPro" id="IPR036291">
    <property type="entry name" value="NAD(P)-bd_dom_sf"/>
</dbReference>
<dbReference type="PANTHER" id="PTHR22981:SF80">
    <property type="entry name" value="BLR4309 PROTEIN"/>
    <property type="match status" value="1"/>
</dbReference>